<gene>
    <name evidence="2" type="ORF">CI610_00604</name>
</gene>
<dbReference type="EMBL" id="NSIT01000018">
    <property type="protein sequence ID" value="PJE80421.1"/>
    <property type="molecule type" value="Genomic_DNA"/>
</dbReference>
<comment type="caution">
    <text evidence="2">The sequence shown here is derived from an EMBL/GenBank/DDBJ whole genome shotgun (WGS) entry which is preliminary data.</text>
</comment>
<evidence type="ECO:0000256" key="1">
    <source>
        <dbReference type="SAM" id="MobiDB-lite"/>
    </source>
</evidence>
<organism evidence="2">
    <name type="scientific">invertebrate metagenome</name>
    <dbReference type="NCBI Taxonomy" id="1711999"/>
    <lineage>
        <taxon>unclassified sequences</taxon>
        <taxon>metagenomes</taxon>
        <taxon>organismal metagenomes</taxon>
    </lineage>
</organism>
<sequence length="227" mass="25380">MQGIGNTPDIQNLTPNSATTEAESGQGLNRSVTKLEQAEPLIPKDWKSSSILKQLINRDITTANSDQYLPSIKTAISELEVRQEEIKDNPNLVTKDKLLTAYQHKLDSIKALHQERIQTRDEHIQNFFDQQKGDIDDLKTPKSMDWLASELNARKEDFSSGCQKIIEKVVHENNAAKALEPSIQSAEQDVVKIADIPKESQKILADAVQELSSMGSEFIDSLTTPEK</sequence>
<protein>
    <submittedName>
        <fullName evidence="2">Uncharacterized protein</fullName>
    </submittedName>
</protein>
<accession>A0A2H9TB07</accession>
<reference evidence="2" key="1">
    <citation type="journal article" date="2017" name="Appl. Environ. Microbiol.">
        <title>Molecular characterization of an Endozoicomonas-like organism causing infection in king scallop Pecten maximus L.</title>
        <authorList>
            <person name="Cano I."/>
            <person name="van Aerle R."/>
            <person name="Ross S."/>
            <person name="Verner-Jeffreys D.W."/>
            <person name="Paley R.K."/>
            <person name="Rimmer G."/>
            <person name="Ryder D."/>
            <person name="Hooper P."/>
            <person name="Stone D."/>
            <person name="Feist S.W."/>
        </authorList>
    </citation>
    <scope>NUCLEOTIDE SEQUENCE</scope>
</reference>
<dbReference type="AlphaFoldDB" id="A0A2H9TB07"/>
<proteinExistence type="predicted"/>
<evidence type="ECO:0000313" key="2">
    <source>
        <dbReference type="EMBL" id="PJE80421.1"/>
    </source>
</evidence>
<feature type="compositionally biased region" description="Polar residues" evidence="1">
    <location>
        <begin position="1"/>
        <end position="34"/>
    </location>
</feature>
<name>A0A2H9TB07_9ZZZZ</name>
<feature type="region of interest" description="Disordered" evidence="1">
    <location>
        <begin position="1"/>
        <end position="36"/>
    </location>
</feature>